<protein>
    <submittedName>
        <fullName evidence="1">Uncharacterized protein</fullName>
    </submittedName>
</protein>
<evidence type="ECO:0000313" key="2">
    <source>
        <dbReference type="Proteomes" id="UP001152531"/>
    </source>
</evidence>
<keyword evidence="2" id="KW-1185">Reference proteome</keyword>
<proteinExistence type="predicted"/>
<evidence type="ECO:0000313" key="1">
    <source>
        <dbReference type="EMBL" id="CAH6719189.1"/>
    </source>
</evidence>
<dbReference type="EMBL" id="CALSDN010000002">
    <property type="protein sequence ID" value="CAH6719189.1"/>
    <property type="molecule type" value="Genomic_DNA"/>
</dbReference>
<comment type="caution">
    <text evidence="1">The sequence shown here is derived from an EMBL/GenBank/DDBJ whole genome shotgun (WGS) entry which is preliminary data.</text>
</comment>
<name>A0ACA9Y3H1_9ASCO</name>
<organism evidence="1 2">
    <name type="scientific">[Candida] jaroonii</name>
    <dbReference type="NCBI Taxonomy" id="467808"/>
    <lineage>
        <taxon>Eukaryota</taxon>
        <taxon>Fungi</taxon>
        <taxon>Dikarya</taxon>
        <taxon>Ascomycota</taxon>
        <taxon>Saccharomycotina</taxon>
        <taxon>Pichiomycetes</taxon>
        <taxon>Debaryomycetaceae</taxon>
        <taxon>Yamadazyma</taxon>
    </lineage>
</organism>
<sequence length="224" mass="26551">MNSNPIKIQDPSKLIKEAKDIISKVSTWNKSKTYKHAFKDQLIDVNTYTEDFNNDIWFARSSILDKQLTAKYKDKFFKYLIGDLDIKENHSTHEKEYIHEFFDYELKESDNSYIMKAYYQLPFPMKRRLFYEWIHIERHEDEAYLFSFSLDPEVFEEGKEIEDGYVIGKYTSIEHIKIMDGELNWVMCTASTPGGLIPNWVSRMSIPGAISKDVPSFLNYIDKF</sequence>
<reference evidence="1" key="1">
    <citation type="submission" date="2022-06" db="EMBL/GenBank/DDBJ databases">
        <authorList>
            <person name="Legras J.-L."/>
            <person name="Devillers H."/>
            <person name="Grondin C."/>
        </authorList>
    </citation>
    <scope>NUCLEOTIDE SEQUENCE</scope>
    <source>
        <strain evidence="1">CLIB 1444</strain>
    </source>
</reference>
<dbReference type="Proteomes" id="UP001152531">
    <property type="component" value="Unassembled WGS sequence"/>
</dbReference>
<accession>A0ACA9Y3H1</accession>
<gene>
    <name evidence="1" type="ORF">CLIB1444_02S02916</name>
</gene>